<dbReference type="InterPro" id="IPR043129">
    <property type="entry name" value="ATPase_NBD"/>
</dbReference>
<dbReference type="SUPFAM" id="SSF53067">
    <property type="entry name" value="Actin-like ATPase domain"/>
    <property type="match status" value="1"/>
</dbReference>
<dbReference type="PANTHER" id="PTHR18964">
    <property type="entry name" value="ROK (REPRESSOR, ORF, KINASE) FAMILY"/>
    <property type="match status" value="1"/>
</dbReference>
<dbReference type="STRING" id="1802500.A2801_03240"/>
<dbReference type="PANTHER" id="PTHR18964:SF149">
    <property type="entry name" value="BIFUNCTIONAL UDP-N-ACETYLGLUCOSAMINE 2-EPIMERASE_N-ACETYLMANNOSAMINE KINASE"/>
    <property type="match status" value="1"/>
</dbReference>
<evidence type="ECO:0000313" key="3">
    <source>
        <dbReference type="Proteomes" id="UP000177263"/>
    </source>
</evidence>
<accession>A0A1F7YTX3</accession>
<protein>
    <recommendedName>
        <fullName evidence="4">ROK family protein</fullName>
    </recommendedName>
</protein>
<comment type="caution">
    <text evidence="2">The sequence shown here is derived from an EMBL/GenBank/DDBJ whole genome shotgun (WGS) entry which is preliminary data.</text>
</comment>
<dbReference type="EMBL" id="MGGM01000001">
    <property type="protein sequence ID" value="OGM30359.1"/>
    <property type="molecule type" value="Genomic_DNA"/>
</dbReference>
<dbReference type="Gene3D" id="3.30.420.40">
    <property type="match status" value="2"/>
</dbReference>
<sequence>MSYPPPYFLFDVGATKSRFAASHDGVHFDEPEVVITPKTFPEGIELIVTMARKLAGEHIGAVAGGIPGPLNSEKTRVINAPNLPDWNEKPLKDMIAQRLSAPVLLENDTALVGLGEAVAGSGVDYGIVAYLTISTGVNGVRIVDKKIDKSAMGFEIGHMILDVNHANYPGDFESMVSGDALHKRYSISPKDISDSRIWEEETRLVAAGIHNIICFWSPEVVIVGGAVSQKLQSELISKYLGTTLTIYKHIPQVKMSSLTSFGGIHGALHFIKSA</sequence>
<evidence type="ECO:0000256" key="1">
    <source>
        <dbReference type="ARBA" id="ARBA00006479"/>
    </source>
</evidence>
<dbReference type="AlphaFoldDB" id="A0A1F7YTX3"/>
<proteinExistence type="inferred from homology"/>
<dbReference type="Proteomes" id="UP000177263">
    <property type="component" value="Unassembled WGS sequence"/>
</dbReference>
<dbReference type="Pfam" id="PF00480">
    <property type="entry name" value="ROK"/>
    <property type="match status" value="1"/>
</dbReference>
<organism evidence="2 3">
    <name type="scientific">Candidatus Woesebacteria bacterium RIFCSPHIGHO2_01_FULL_41_10</name>
    <dbReference type="NCBI Taxonomy" id="1802500"/>
    <lineage>
        <taxon>Bacteria</taxon>
        <taxon>Candidatus Woeseibacteriota</taxon>
    </lineage>
</organism>
<evidence type="ECO:0008006" key="4">
    <source>
        <dbReference type="Google" id="ProtNLM"/>
    </source>
</evidence>
<reference evidence="2 3" key="1">
    <citation type="journal article" date="2016" name="Nat. Commun.">
        <title>Thousands of microbial genomes shed light on interconnected biogeochemical processes in an aquifer system.</title>
        <authorList>
            <person name="Anantharaman K."/>
            <person name="Brown C.T."/>
            <person name="Hug L.A."/>
            <person name="Sharon I."/>
            <person name="Castelle C.J."/>
            <person name="Probst A.J."/>
            <person name="Thomas B.C."/>
            <person name="Singh A."/>
            <person name="Wilkins M.J."/>
            <person name="Karaoz U."/>
            <person name="Brodie E.L."/>
            <person name="Williams K.H."/>
            <person name="Hubbard S.S."/>
            <person name="Banfield J.F."/>
        </authorList>
    </citation>
    <scope>NUCLEOTIDE SEQUENCE [LARGE SCALE GENOMIC DNA]</scope>
</reference>
<evidence type="ECO:0000313" key="2">
    <source>
        <dbReference type="EMBL" id="OGM30359.1"/>
    </source>
</evidence>
<dbReference type="CDD" id="cd23763">
    <property type="entry name" value="ASKHA_ATPase_ROK"/>
    <property type="match status" value="1"/>
</dbReference>
<gene>
    <name evidence="2" type="ORF">A2801_03240</name>
</gene>
<comment type="similarity">
    <text evidence="1">Belongs to the ROK (NagC/XylR) family.</text>
</comment>
<dbReference type="InterPro" id="IPR000600">
    <property type="entry name" value="ROK"/>
</dbReference>
<name>A0A1F7YTX3_9BACT</name>